<sequence length="176" mass="20041">MVLRARPLGRRLFSETHREIKGEEAMEHLGSSLALQVPKRAGNVLFLVGDLGCGKTCFARGFVRAWCQDEQLDVTSPTYLLINTYEPPVDTKRSTLYHLDLYRLESVTATDAQALGLEDVFSTGTSIVEWPDRLQDKPAERLEVHIEYTDAQDERRVRVEGYGSVWKPVEDLFRVN</sequence>
<evidence type="ECO:0000256" key="10">
    <source>
        <dbReference type="ARBA" id="ARBA00032441"/>
    </source>
</evidence>
<gene>
    <name evidence="11" type="ORF">Ae201684_008057</name>
</gene>
<dbReference type="InterPro" id="IPR027417">
    <property type="entry name" value="P-loop_NTPase"/>
</dbReference>
<evidence type="ECO:0000313" key="11">
    <source>
        <dbReference type="EMBL" id="KAF0735490.1"/>
    </source>
</evidence>
<comment type="similarity">
    <text evidence="2">Belongs to the TsaE family.</text>
</comment>
<dbReference type="InterPro" id="IPR003442">
    <property type="entry name" value="T6A_TsaE"/>
</dbReference>
<dbReference type="AlphaFoldDB" id="A0A6G0X690"/>
<dbReference type="VEuPathDB" id="FungiDB:AeMF1_010085"/>
<dbReference type="Pfam" id="PF02367">
    <property type="entry name" value="TsaE"/>
    <property type="match status" value="1"/>
</dbReference>
<keyword evidence="5" id="KW-0819">tRNA processing</keyword>
<comment type="subcellular location">
    <subcellularLocation>
        <location evidence="1">Cytoplasm</location>
    </subcellularLocation>
</comment>
<protein>
    <recommendedName>
        <fullName evidence="3">tRNA threonylcarbamoyladenosine biosynthesis protein TsaE</fullName>
    </recommendedName>
    <alternativeName>
        <fullName evidence="10">t(6)A37 threonylcarbamoyladenosine biosynthesis protein TsaE</fullName>
    </alternativeName>
</protein>
<evidence type="ECO:0000256" key="5">
    <source>
        <dbReference type="ARBA" id="ARBA00022694"/>
    </source>
</evidence>
<keyword evidence="9" id="KW-0460">Magnesium</keyword>
<dbReference type="PANTHER" id="PTHR33540">
    <property type="entry name" value="TRNA THREONYLCARBAMOYLADENOSINE BIOSYNTHESIS PROTEIN TSAE"/>
    <property type="match status" value="1"/>
</dbReference>
<keyword evidence="8" id="KW-0067">ATP-binding</keyword>
<evidence type="ECO:0000256" key="9">
    <source>
        <dbReference type="ARBA" id="ARBA00022842"/>
    </source>
</evidence>
<proteinExistence type="inferred from homology"/>
<dbReference type="GO" id="GO:0005737">
    <property type="term" value="C:cytoplasm"/>
    <property type="evidence" value="ECO:0007669"/>
    <property type="project" value="UniProtKB-SubCell"/>
</dbReference>
<name>A0A6G0X690_9STRA</name>
<keyword evidence="12" id="KW-1185">Reference proteome</keyword>
<evidence type="ECO:0000256" key="8">
    <source>
        <dbReference type="ARBA" id="ARBA00022840"/>
    </source>
</evidence>
<evidence type="ECO:0000256" key="7">
    <source>
        <dbReference type="ARBA" id="ARBA00022741"/>
    </source>
</evidence>
<reference evidence="11 12" key="1">
    <citation type="submission" date="2019-07" db="EMBL/GenBank/DDBJ databases">
        <title>Genomics analysis of Aphanomyces spp. identifies a new class of oomycete effector associated with host adaptation.</title>
        <authorList>
            <person name="Gaulin E."/>
        </authorList>
    </citation>
    <scope>NUCLEOTIDE SEQUENCE [LARGE SCALE GENOMIC DNA]</scope>
    <source>
        <strain evidence="11 12">ATCC 201684</strain>
    </source>
</reference>
<dbReference type="SUPFAM" id="SSF52540">
    <property type="entry name" value="P-loop containing nucleoside triphosphate hydrolases"/>
    <property type="match status" value="1"/>
</dbReference>
<dbReference type="Proteomes" id="UP000481153">
    <property type="component" value="Unassembled WGS sequence"/>
</dbReference>
<dbReference type="GO" id="GO:0002949">
    <property type="term" value="P:tRNA threonylcarbamoyladenosine modification"/>
    <property type="evidence" value="ECO:0007669"/>
    <property type="project" value="InterPro"/>
</dbReference>
<keyword evidence="7" id="KW-0547">Nucleotide-binding</keyword>
<accession>A0A6G0X690</accession>
<evidence type="ECO:0000256" key="4">
    <source>
        <dbReference type="ARBA" id="ARBA00022490"/>
    </source>
</evidence>
<dbReference type="GO" id="GO:0005524">
    <property type="term" value="F:ATP binding"/>
    <property type="evidence" value="ECO:0007669"/>
    <property type="project" value="UniProtKB-KW"/>
</dbReference>
<keyword evidence="4" id="KW-0963">Cytoplasm</keyword>
<comment type="caution">
    <text evidence="11">The sequence shown here is derived from an EMBL/GenBank/DDBJ whole genome shotgun (WGS) entry which is preliminary data.</text>
</comment>
<dbReference type="PANTHER" id="PTHR33540:SF2">
    <property type="entry name" value="TRNA THREONYLCARBAMOYLADENOSINE BIOSYNTHESIS PROTEIN TSAE"/>
    <property type="match status" value="1"/>
</dbReference>
<dbReference type="EMBL" id="VJMJ01000096">
    <property type="protein sequence ID" value="KAF0735490.1"/>
    <property type="molecule type" value="Genomic_DNA"/>
</dbReference>
<evidence type="ECO:0000256" key="3">
    <source>
        <dbReference type="ARBA" id="ARBA00019010"/>
    </source>
</evidence>
<evidence type="ECO:0000313" key="12">
    <source>
        <dbReference type="Proteomes" id="UP000481153"/>
    </source>
</evidence>
<evidence type="ECO:0000256" key="6">
    <source>
        <dbReference type="ARBA" id="ARBA00022723"/>
    </source>
</evidence>
<evidence type="ECO:0000256" key="2">
    <source>
        <dbReference type="ARBA" id="ARBA00007599"/>
    </source>
</evidence>
<dbReference type="Gene3D" id="3.40.50.300">
    <property type="entry name" value="P-loop containing nucleotide triphosphate hydrolases"/>
    <property type="match status" value="1"/>
</dbReference>
<dbReference type="NCBIfam" id="TIGR00150">
    <property type="entry name" value="T6A_YjeE"/>
    <property type="match status" value="1"/>
</dbReference>
<organism evidence="11 12">
    <name type="scientific">Aphanomyces euteiches</name>
    <dbReference type="NCBI Taxonomy" id="100861"/>
    <lineage>
        <taxon>Eukaryota</taxon>
        <taxon>Sar</taxon>
        <taxon>Stramenopiles</taxon>
        <taxon>Oomycota</taxon>
        <taxon>Saprolegniomycetes</taxon>
        <taxon>Saprolegniales</taxon>
        <taxon>Verrucalvaceae</taxon>
        <taxon>Aphanomyces</taxon>
    </lineage>
</organism>
<evidence type="ECO:0000256" key="1">
    <source>
        <dbReference type="ARBA" id="ARBA00004496"/>
    </source>
</evidence>
<dbReference type="GO" id="GO:0046872">
    <property type="term" value="F:metal ion binding"/>
    <property type="evidence" value="ECO:0007669"/>
    <property type="project" value="UniProtKB-KW"/>
</dbReference>
<keyword evidence="6" id="KW-0479">Metal-binding</keyword>